<keyword evidence="2" id="KW-0732">Signal</keyword>
<evidence type="ECO:0000256" key="2">
    <source>
        <dbReference type="SAM" id="SignalP"/>
    </source>
</evidence>
<dbReference type="Proteomes" id="UP000664859">
    <property type="component" value="Unassembled WGS sequence"/>
</dbReference>
<name>A0A835ZFT5_9STRA</name>
<comment type="caution">
    <text evidence="3">The sequence shown here is derived from an EMBL/GenBank/DDBJ whole genome shotgun (WGS) entry which is preliminary data.</text>
</comment>
<dbReference type="OrthoDB" id="192253at2759"/>
<organism evidence="3 4">
    <name type="scientific">Tribonema minus</name>
    <dbReference type="NCBI Taxonomy" id="303371"/>
    <lineage>
        <taxon>Eukaryota</taxon>
        <taxon>Sar</taxon>
        <taxon>Stramenopiles</taxon>
        <taxon>Ochrophyta</taxon>
        <taxon>PX clade</taxon>
        <taxon>Xanthophyceae</taxon>
        <taxon>Tribonematales</taxon>
        <taxon>Tribonemataceae</taxon>
        <taxon>Tribonema</taxon>
    </lineage>
</organism>
<dbReference type="AlphaFoldDB" id="A0A835ZFT5"/>
<accession>A0A835ZFT5</accession>
<proteinExistence type="predicted"/>
<evidence type="ECO:0000313" key="3">
    <source>
        <dbReference type="EMBL" id="KAG5189709.1"/>
    </source>
</evidence>
<keyword evidence="4" id="KW-1185">Reference proteome</keyword>
<sequence length="713" mass="74797">MVFTRPFLVLGLLLAVQCTSADLQPQPQLHSLQTSGGFSARAGRIGQPSHHAHRALADTDKVSTPSFSESAGVFIKSATIHVVCDTDGAVISYTDDGTDPVPGSSEVLREGEGIFLDAPGDWIVKAVGSKEGMQDSDVAVLKLSIQEQAQAPQIEISGTRVQAADDVTTYLRTATVTIACDSRNATIYFTTDGSRPVETPEAEAVRGAQLEGTHIYKGAFTWSREGPVTVTAIAAGEGYHRSRTSTTQFLVVAPPIDTTPASLNDDTAAVSPVVTVRTLAVPRSADGRVVHGTAVALSNPLRHLTVVADQKACRKGQPVGDMEALTRLFKPPEGGDAQHEKGSDGAGQEGVGGHDLALMAEWEAYDKSIAMGCQVAIPAGLPCGGYLVTQGGNIVRSSDTPLMSFGLHGNSFVTGRVAPESLTDRGLRPPQVRRLEGADEAWVGGYEGWDRGVEEETANTASLKYCTTKTISYCMMCAYNRVYACHVCRAGVNYVDTSFAAGDFGAFNASLDGTTARLAVGHTASGALLLVQMEGSAELAPGSGQKGPNRGAEEGVDGLGLRDFADVLVALGAVSAIGVPADGTPLLINGTAAVPPGSPCAAQLEYAQASLHMFRVAFGVSFCLGVVSLCYALQLQNKAGSISGSAIELRGKRRANSGRYTPLAQRTSFDEEAEFGTLSDDEQRLNITAAEREYADADAEDAGQYMSINPFGR</sequence>
<dbReference type="Pfam" id="PF13287">
    <property type="entry name" value="Fn3_assoc"/>
    <property type="match status" value="1"/>
</dbReference>
<evidence type="ECO:0000256" key="1">
    <source>
        <dbReference type="SAM" id="MobiDB-lite"/>
    </source>
</evidence>
<feature type="chain" id="PRO_5032653496" evidence="2">
    <location>
        <begin position="22"/>
        <end position="713"/>
    </location>
</feature>
<evidence type="ECO:0000313" key="4">
    <source>
        <dbReference type="Proteomes" id="UP000664859"/>
    </source>
</evidence>
<protein>
    <submittedName>
        <fullName evidence="3">Uncharacterized protein</fullName>
    </submittedName>
</protein>
<feature type="signal peptide" evidence="2">
    <location>
        <begin position="1"/>
        <end position="21"/>
    </location>
</feature>
<dbReference type="EMBL" id="JAFCMP010000046">
    <property type="protein sequence ID" value="KAG5189709.1"/>
    <property type="molecule type" value="Genomic_DNA"/>
</dbReference>
<feature type="region of interest" description="Disordered" evidence="1">
    <location>
        <begin position="330"/>
        <end position="351"/>
    </location>
</feature>
<reference evidence="3" key="1">
    <citation type="submission" date="2021-02" db="EMBL/GenBank/DDBJ databases">
        <title>First Annotated Genome of the Yellow-green Alga Tribonema minus.</title>
        <authorList>
            <person name="Mahan K.M."/>
        </authorList>
    </citation>
    <scope>NUCLEOTIDE SEQUENCE</scope>
    <source>
        <strain evidence="3">UTEX B ZZ1240</strain>
    </source>
</reference>
<dbReference type="InterPro" id="IPR026876">
    <property type="entry name" value="Fn3_assoc_repeat"/>
</dbReference>
<gene>
    <name evidence="3" type="ORF">JKP88DRAFT_301099</name>
</gene>